<dbReference type="Proteomes" id="UP000177913">
    <property type="component" value="Unassembled WGS sequence"/>
</dbReference>
<dbReference type="AlphaFoldDB" id="A0A1F7GWZ0"/>
<name>A0A1F7GWZ0_9BACT</name>
<evidence type="ECO:0000313" key="1">
    <source>
        <dbReference type="EMBL" id="OGK23393.1"/>
    </source>
</evidence>
<evidence type="ECO:0000313" key="2">
    <source>
        <dbReference type="Proteomes" id="UP000177913"/>
    </source>
</evidence>
<sequence>MLEIINEKISVITKYDRMKGIVIPLKLHWQGKEFFIKKLSYYHRVRLGRNIQHIFHVTDNNMDFRLRMDSETLHWTLEEITDGTPD</sequence>
<accession>A0A1F7GWZ0</accession>
<reference evidence="1 2" key="1">
    <citation type="journal article" date="2016" name="Nat. Commun.">
        <title>Thousands of microbial genomes shed light on interconnected biogeochemical processes in an aquifer system.</title>
        <authorList>
            <person name="Anantharaman K."/>
            <person name="Brown C.T."/>
            <person name="Hug L.A."/>
            <person name="Sharon I."/>
            <person name="Castelle C.J."/>
            <person name="Probst A.J."/>
            <person name="Thomas B.C."/>
            <person name="Singh A."/>
            <person name="Wilkins M.J."/>
            <person name="Karaoz U."/>
            <person name="Brodie E.L."/>
            <person name="Williams K.H."/>
            <person name="Hubbard S.S."/>
            <person name="Banfield J.F."/>
        </authorList>
    </citation>
    <scope>NUCLEOTIDE SEQUENCE [LARGE SCALE GENOMIC DNA]</scope>
</reference>
<proteinExistence type="predicted"/>
<dbReference type="EMBL" id="MFZO01000047">
    <property type="protein sequence ID" value="OGK23393.1"/>
    <property type="molecule type" value="Genomic_DNA"/>
</dbReference>
<comment type="caution">
    <text evidence="1">The sequence shown here is derived from an EMBL/GenBank/DDBJ whole genome shotgun (WGS) entry which is preliminary data.</text>
</comment>
<gene>
    <name evidence="1" type="ORF">A3C25_01855</name>
</gene>
<organism evidence="1 2">
    <name type="scientific">Candidatus Roizmanbacteria bacterium RIFCSPHIGHO2_02_FULL_38_11</name>
    <dbReference type="NCBI Taxonomy" id="1802039"/>
    <lineage>
        <taxon>Bacteria</taxon>
        <taxon>Candidatus Roizmaniibacteriota</taxon>
    </lineage>
</organism>
<protein>
    <submittedName>
        <fullName evidence="1">Uncharacterized protein</fullName>
    </submittedName>
</protein>